<dbReference type="InterPro" id="IPR029315">
    <property type="entry name" value="FANCI_S2"/>
</dbReference>
<evidence type="ECO:0000259" key="6">
    <source>
        <dbReference type="Pfam" id="PF14680"/>
    </source>
</evidence>
<dbReference type="InterPro" id="IPR029310">
    <property type="entry name" value="FANCI_HD1"/>
</dbReference>
<dbReference type="Pfam" id="PF14680">
    <property type="entry name" value="FANCI_HD2"/>
    <property type="match status" value="1"/>
</dbReference>
<dbReference type="PANTHER" id="PTHR21818">
    <property type="entry name" value="BC025462 PROTEIN"/>
    <property type="match status" value="1"/>
</dbReference>
<feature type="domain" description="FANCI solenoid 4" evidence="4">
    <location>
        <begin position="1016"/>
        <end position="1255"/>
    </location>
</feature>
<dbReference type="InterPro" id="IPR029314">
    <property type="entry name" value="FANCI_S4"/>
</dbReference>
<name>A0AAP0X3I1_LIQFO</name>
<feature type="domain" description="FANCI solenoid 2" evidence="3">
    <location>
        <begin position="383"/>
        <end position="539"/>
    </location>
</feature>
<feature type="region of interest" description="Disordered" evidence="1">
    <location>
        <begin position="1"/>
        <end position="21"/>
    </location>
</feature>
<evidence type="ECO:0000259" key="2">
    <source>
        <dbReference type="Pfam" id="PF14675"/>
    </source>
</evidence>
<sequence>MTTTTTTGEENNPPPPPSVTDADIVRLAQTDAPLPSSLLSPTSHPTLISFLQTRSASPSPSLSVAEYVSSLLSLISLSPHSHSLSTLLSSLLLSYLNLFTSRKIPHDRNSLKTIQLFALHIENIPNLDLISLSDSIISDLSRIIDPDDAQTLDLLPRCLNLIRSSADFERDKGFVDLAIERILMTDWSKVLLVKMVSLLREFSFLNKGTCREFLEKVFDGMKGVDLQDLPSLVYQLLVLASKGFNKREVIEGIVMFFGSKIGSKATSIVQQVEGTVLLHVNFAVKQDPSLGQEVMGLVKSDFRAFNHFTVAVLLSIVRVRRFSESSMGILKTALLTAYRDYKFAKDCKWLPDDLKEEYLQSVKIVEKAVLRAVNESNNGREHIVPSIVQLAFVLLESVEEGNHKEVYNSDVIMGIEELGVQMLKTLFEVHDMARNEIIEQCKFRILSLKPEQSMPIIRLLGYLIQSYPYPMLEFVSRLKELLDYFTFMHGKIATYLVTALLPLIKFSRDLQQDYMILVVRKAMFRREGTVRLAATNAIVDLILAEKQSKKDGLYCFQESSSQASSSQQAEIPCSMGAGLFQELSGLLQRCLYQQAKVKEIMYHGLVKLVLVDSLSAGAVFDFLLPHFLRFYTGQHHVSRMRMLPLDMSCCVKSESGKVYIEEPIDCLVSCVSWIILLQPHGKTNRPSDTSWACLGFSLSQENEAGRVLSGETFCSALLKIRRSLRNGNLEGILGQPLAASSKSPEEEKGRCCALVLSGIIEAFLNTIATDLEKATDAKRVDLEKELIELVDLYNSLEKQTSKQGNGIRRGNLRSTAHDMLDNIDSGRTKLSQGRPPFLETSRPKLKADQNKKEGKGKKDIEDMKEHFHLALICLKELITISLQSPEQAGLIEDLVSVSTLEYLSMNVVDAGWDDECEVASNKIDDENIRNKELFIGKIIRPLFSELLALSFFREVEILCDIVLMIGNKLHCKWRNFHGAWAIRVCKSSGVMNPKVAKSVATLAICLSSPPNDLILAQDLVMELLKVMGSLGSEQSSPLEISETYPIINRSTSTAIASSILQVIESVIVDMDWATMKLRTFSLVTQRSTSIDQNGAHAPGLALEEVIYSRAEAVVKVLSSFVEMDLKDPQAEQLLRLAARFYKHLARMSKLRIAPKGCKQLLPSLQFQKLVEQTCKQLTVPLYNFVALMQKDQPGNSKTKGIINKIRRENRCIPDLIFQIEDYEKYLIQLSKISKVNLLRHAKRSTSRDFKILDPKKIITEDVPNDEPDHNDPTAAQNEKCEESEDNEGNGSERVLSPEDWQSFGCRGFWI</sequence>
<keyword evidence="8" id="KW-1185">Reference proteome</keyword>
<dbReference type="GO" id="GO:0006281">
    <property type="term" value="P:DNA repair"/>
    <property type="evidence" value="ECO:0007669"/>
    <property type="project" value="InterPro"/>
</dbReference>
<evidence type="ECO:0000259" key="3">
    <source>
        <dbReference type="Pfam" id="PF14676"/>
    </source>
</evidence>
<feature type="domain" description="FANCI solenoid 1" evidence="2">
    <location>
        <begin position="108"/>
        <end position="285"/>
    </location>
</feature>
<reference evidence="7 8" key="1">
    <citation type="journal article" date="2024" name="Plant J.">
        <title>Genome sequences and population genomics reveal climatic adaptation and genomic divergence between two closely related sweetgum species.</title>
        <authorList>
            <person name="Xu W.Q."/>
            <person name="Ren C.Q."/>
            <person name="Zhang X.Y."/>
            <person name="Comes H.P."/>
            <person name="Liu X.H."/>
            <person name="Li Y.G."/>
            <person name="Kettle C.J."/>
            <person name="Jalonen R."/>
            <person name="Gaisberger H."/>
            <person name="Ma Y.Z."/>
            <person name="Qiu Y.X."/>
        </authorList>
    </citation>
    <scope>NUCLEOTIDE SEQUENCE [LARGE SCALE GENOMIC DNA]</scope>
    <source>
        <strain evidence="7">Hangzhou</strain>
    </source>
</reference>
<evidence type="ECO:0008006" key="9">
    <source>
        <dbReference type="Google" id="ProtNLM"/>
    </source>
</evidence>
<feature type="domain" description="FANCI helical" evidence="6">
    <location>
        <begin position="557"/>
        <end position="800"/>
    </location>
</feature>
<feature type="compositionally biased region" description="Low complexity" evidence="1">
    <location>
        <begin position="1"/>
        <end position="11"/>
    </location>
</feature>
<dbReference type="Pfam" id="PF14676">
    <property type="entry name" value="FANCI_S2"/>
    <property type="match status" value="1"/>
</dbReference>
<organism evidence="7 8">
    <name type="scientific">Liquidambar formosana</name>
    <name type="common">Formosan gum</name>
    <dbReference type="NCBI Taxonomy" id="63359"/>
    <lineage>
        <taxon>Eukaryota</taxon>
        <taxon>Viridiplantae</taxon>
        <taxon>Streptophyta</taxon>
        <taxon>Embryophyta</taxon>
        <taxon>Tracheophyta</taxon>
        <taxon>Spermatophyta</taxon>
        <taxon>Magnoliopsida</taxon>
        <taxon>eudicotyledons</taxon>
        <taxon>Gunneridae</taxon>
        <taxon>Pentapetalae</taxon>
        <taxon>Saxifragales</taxon>
        <taxon>Altingiaceae</taxon>
        <taxon>Liquidambar</taxon>
    </lineage>
</organism>
<dbReference type="InterPro" id="IPR029312">
    <property type="entry name" value="FANCI_HD2"/>
</dbReference>
<evidence type="ECO:0000256" key="1">
    <source>
        <dbReference type="SAM" id="MobiDB-lite"/>
    </source>
</evidence>
<feature type="region of interest" description="Disordered" evidence="1">
    <location>
        <begin position="1259"/>
        <end position="1298"/>
    </location>
</feature>
<proteinExistence type="predicted"/>
<protein>
    <recommendedName>
        <fullName evidence="9">Fanconi anemia group I protein</fullName>
    </recommendedName>
</protein>
<accession>A0AAP0X3I1</accession>
<dbReference type="InterPro" id="IPR029308">
    <property type="entry name" value="FANCI_S1"/>
</dbReference>
<evidence type="ECO:0000259" key="5">
    <source>
        <dbReference type="Pfam" id="PF14679"/>
    </source>
</evidence>
<dbReference type="Pfam" id="PF14675">
    <property type="entry name" value="FANCI_S1"/>
    <property type="match status" value="1"/>
</dbReference>
<dbReference type="Pfam" id="PF14679">
    <property type="entry name" value="FANCI_HD1"/>
    <property type="match status" value="1"/>
</dbReference>
<dbReference type="InterPro" id="IPR026171">
    <property type="entry name" value="FANCI"/>
</dbReference>
<evidence type="ECO:0000313" key="8">
    <source>
        <dbReference type="Proteomes" id="UP001415857"/>
    </source>
</evidence>
<feature type="compositionally biased region" description="Basic and acidic residues" evidence="1">
    <location>
        <begin position="841"/>
        <end position="859"/>
    </location>
</feature>
<evidence type="ECO:0000259" key="4">
    <source>
        <dbReference type="Pfam" id="PF14678"/>
    </source>
</evidence>
<dbReference type="GO" id="GO:0070182">
    <property type="term" value="F:DNA polymerase binding"/>
    <property type="evidence" value="ECO:0007669"/>
    <property type="project" value="TreeGrafter"/>
</dbReference>
<dbReference type="PANTHER" id="PTHR21818:SF0">
    <property type="entry name" value="FANCONI ANEMIA GROUP I PROTEIN"/>
    <property type="match status" value="1"/>
</dbReference>
<feature type="domain" description="FANCI helical" evidence="5">
    <location>
        <begin position="289"/>
        <end position="370"/>
    </location>
</feature>
<dbReference type="EMBL" id="JBBPBK010000003">
    <property type="protein sequence ID" value="KAK9288581.1"/>
    <property type="molecule type" value="Genomic_DNA"/>
</dbReference>
<feature type="region of interest" description="Disordered" evidence="1">
    <location>
        <begin position="823"/>
        <end position="859"/>
    </location>
</feature>
<gene>
    <name evidence="7" type="ORF">L1049_017040</name>
</gene>
<dbReference type="Proteomes" id="UP001415857">
    <property type="component" value="Unassembled WGS sequence"/>
</dbReference>
<dbReference type="Pfam" id="PF14678">
    <property type="entry name" value="FANCI_S4"/>
    <property type="match status" value="1"/>
</dbReference>
<evidence type="ECO:0000313" key="7">
    <source>
        <dbReference type="EMBL" id="KAK9288581.1"/>
    </source>
</evidence>
<comment type="caution">
    <text evidence="7">The sequence shown here is derived from an EMBL/GenBank/DDBJ whole genome shotgun (WGS) entry which is preliminary data.</text>
</comment>